<name>A0A8K0D7F1_IGNLU</name>
<dbReference type="Pfam" id="PF20700">
    <property type="entry name" value="Mutator"/>
    <property type="match status" value="1"/>
</dbReference>
<feature type="non-terminal residue" evidence="4">
    <location>
        <position position="1"/>
    </location>
</feature>
<reference evidence="4" key="1">
    <citation type="submission" date="2019-08" db="EMBL/GenBank/DDBJ databases">
        <title>The genome of the North American firefly Photinus pyralis.</title>
        <authorList>
            <consortium name="Photinus pyralis genome working group"/>
            <person name="Fallon T.R."/>
            <person name="Sander Lower S.E."/>
            <person name="Weng J.-K."/>
        </authorList>
    </citation>
    <scope>NUCLEOTIDE SEQUENCE</scope>
    <source>
        <strain evidence="4">TRF0915ILg1</strain>
        <tissue evidence="4">Whole body</tissue>
    </source>
</reference>
<sequence length="368" mass="41352">HIVSEKEIDNPFFVSNADGSAFGNDPSRIKAIGELGKPLSRVSSGSERESTSVVACTSADGSLLPPFIIFKGGALQPRSTSTKAYPGTVYSVSSNSWMEELKFFNWFNSVFVMWVKELRSHLVSNSGKFPEKEFNPIELKRYKDNKQTIIENNQTLQEDNDKASLETDSVDETNKEAEIAGTSPIALQRLNINYLNGMQLGREYTCWLNFLEDPGAALTIKYVCRVRDVDEESGNIEAEQDVSSIEFNMIEAIWPEEHLPDTSTAIGIRKGLVKELFSLMDRPTPSPRFYRKLKNDVGKVWKIQLQSKMKKAADEKRKLAIEARDVGEGIPFITVIADGGWAKRDRIKEGAMMLHYLSIQGLFGTQHR</sequence>
<dbReference type="InterPro" id="IPR004875">
    <property type="entry name" value="DDE_SF_endonuclease_dom"/>
</dbReference>
<feature type="coiled-coil region" evidence="1">
    <location>
        <begin position="139"/>
        <end position="166"/>
    </location>
</feature>
<organism evidence="4 5">
    <name type="scientific">Ignelater luminosus</name>
    <name type="common">Cucubano</name>
    <name type="synonym">Pyrophorus luminosus</name>
    <dbReference type="NCBI Taxonomy" id="2038154"/>
    <lineage>
        <taxon>Eukaryota</taxon>
        <taxon>Metazoa</taxon>
        <taxon>Ecdysozoa</taxon>
        <taxon>Arthropoda</taxon>
        <taxon>Hexapoda</taxon>
        <taxon>Insecta</taxon>
        <taxon>Pterygota</taxon>
        <taxon>Neoptera</taxon>
        <taxon>Endopterygota</taxon>
        <taxon>Coleoptera</taxon>
        <taxon>Polyphaga</taxon>
        <taxon>Elateriformia</taxon>
        <taxon>Elateroidea</taxon>
        <taxon>Elateridae</taxon>
        <taxon>Agrypninae</taxon>
        <taxon>Pyrophorini</taxon>
        <taxon>Ignelater</taxon>
    </lineage>
</organism>
<evidence type="ECO:0000259" key="3">
    <source>
        <dbReference type="Pfam" id="PF20700"/>
    </source>
</evidence>
<protein>
    <recommendedName>
        <fullName evidence="6">DDE-1 domain-containing protein</fullName>
    </recommendedName>
</protein>
<dbReference type="InterPro" id="IPR049012">
    <property type="entry name" value="Mutator_transp_dom"/>
</dbReference>
<dbReference type="OrthoDB" id="6762378at2759"/>
<evidence type="ECO:0000313" key="5">
    <source>
        <dbReference type="Proteomes" id="UP000801492"/>
    </source>
</evidence>
<accession>A0A8K0D7F1</accession>
<evidence type="ECO:0000256" key="1">
    <source>
        <dbReference type="SAM" id="Coils"/>
    </source>
</evidence>
<evidence type="ECO:0000313" key="4">
    <source>
        <dbReference type="EMBL" id="KAF2895885.1"/>
    </source>
</evidence>
<gene>
    <name evidence="4" type="ORF">ILUMI_10290</name>
</gene>
<dbReference type="EMBL" id="VTPC01005567">
    <property type="protein sequence ID" value="KAF2895885.1"/>
    <property type="molecule type" value="Genomic_DNA"/>
</dbReference>
<evidence type="ECO:0000259" key="2">
    <source>
        <dbReference type="Pfam" id="PF03184"/>
    </source>
</evidence>
<feature type="domain" description="DDE-1" evidence="2">
    <location>
        <begin position="48"/>
        <end position="116"/>
    </location>
</feature>
<feature type="domain" description="Mutator-like transposase" evidence="3">
    <location>
        <begin position="266"/>
        <end position="344"/>
    </location>
</feature>
<keyword evidence="1" id="KW-0175">Coiled coil</keyword>
<dbReference type="AlphaFoldDB" id="A0A8K0D7F1"/>
<keyword evidence="5" id="KW-1185">Reference proteome</keyword>
<dbReference type="GO" id="GO:0003676">
    <property type="term" value="F:nucleic acid binding"/>
    <property type="evidence" value="ECO:0007669"/>
    <property type="project" value="InterPro"/>
</dbReference>
<dbReference type="Proteomes" id="UP000801492">
    <property type="component" value="Unassembled WGS sequence"/>
</dbReference>
<comment type="caution">
    <text evidence="4">The sequence shown here is derived from an EMBL/GenBank/DDBJ whole genome shotgun (WGS) entry which is preliminary data.</text>
</comment>
<evidence type="ECO:0008006" key="6">
    <source>
        <dbReference type="Google" id="ProtNLM"/>
    </source>
</evidence>
<dbReference type="Pfam" id="PF03184">
    <property type="entry name" value="DDE_1"/>
    <property type="match status" value="1"/>
</dbReference>
<proteinExistence type="predicted"/>